<dbReference type="GO" id="GO:0016787">
    <property type="term" value="F:hydrolase activity"/>
    <property type="evidence" value="ECO:0007669"/>
    <property type="project" value="UniProtKB-KW"/>
</dbReference>
<dbReference type="EMBL" id="JAVDVX010000001">
    <property type="protein sequence ID" value="MDR7088087.1"/>
    <property type="molecule type" value="Genomic_DNA"/>
</dbReference>
<dbReference type="PIRSF" id="PIRSF002849">
    <property type="entry name" value="AAA_ATPase_chaperone_MoxR_prd"/>
    <property type="match status" value="1"/>
</dbReference>
<name>A0ABU1USG6_9GAMM</name>
<dbReference type="InterPro" id="IPR011703">
    <property type="entry name" value="ATPase_AAA-3"/>
</dbReference>
<evidence type="ECO:0000313" key="4">
    <source>
        <dbReference type="Proteomes" id="UP001253595"/>
    </source>
</evidence>
<dbReference type="EC" id="3.6.3.-" evidence="3"/>
<evidence type="ECO:0000256" key="1">
    <source>
        <dbReference type="SAM" id="MobiDB-lite"/>
    </source>
</evidence>
<feature type="domain" description="AAA+ ATPase" evidence="2">
    <location>
        <begin position="61"/>
        <end position="202"/>
    </location>
</feature>
<dbReference type="CDD" id="cd00009">
    <property type="entry name" value="AAA"/>
    <property type="match status" value="1"/>
</dbReference>
<sequence>MTESTSNNDSIETNKATDADESLQNRLQQASTVANNLLNEIKKVLIGQDAVIEQVLIALIARGHVLIEGVPGLGKTLLVRSLAKCFGGQFSRVQFTPDLMPSDVTGHAMFNMAKQEFEIRKGPAFTNLLLADEINRAPAKTQAALLEVMQEGQITIEGESFKTGEPFMVLATQNPIEQEGTYPLPEAELDRFMLKVIIDYPSESDEQFMLRQVTSQSQGGFGLEHIRTLLKPAHVLSLQKIAEQITVDEQILQYVVKLVRATRSWSGISRGAGPRACIALLSAARAYALLNNNSFVTPDDVKKMFIPALRHRILLSPELAIEGIAAERILHNILLQVEAPRH</sequence>
<proteinExistence type="predicted"/>
<accession>A0ABU1USG6</accession>
<comment type="caution">
    <text evidence="3">The sequence shown here is derived from an EMBL/GenBank/DDBJ whole genome shotgun (WGS) entry which is preliminary data.</text>
</comment>
<dbReference type="Pfam" id="PF17863">
    <property type="entry name" value="AAA_lid_2"/>
    <property type="match status" value="1"/>
</dbReference>
<dbReference type="Gene3D" id="3.40.50.300">
    <property type="entry name" value="P-loop containing nucleotide triphosphate hydrolases"/>
    <property type="match status" value="1"/>
</dbReference>
<dbReference type="InterPro" id="IPR041628">
    <property type="entry name" value="ChlI/MoxR_AAA_lid"/>
</dbReference>
<dbReference type="InterPro" id="IPR027417">
    <property type="entry name" value="P-loop_NTPase"/>
</dbReference>
<protein>
    <submittedName>
        <fullName evidence="3">MoxR-like ATPase</fullName>
        <ecNumber evidence="3">3.6.3.-</ecNumber>
    </submittedName>
</protein>
<dbReference type="PANTHER" id="PTHR42759">
    <property type="entry name" value="MOXR FAMILY PROTEIN"/>
    <property type="match status" value="1"/>
</dbReference>
<gene>
    <name evidence="3" type="ORF">J2X05_000090</name>
</gene>
<dbReference type="SUPFAM" id="SSF52540">
    <property type="entry name" value="P-loop containing nucleoside triphosphate hydrolases"/>
    <property type="match status" value="1"/>
</dbReference>
<dbReference type="PANTHER" id="PTHR42759:SF1">
    <property type="entry name" value="MAGNESIUM-CHELATASE SUBUNIT CHLD"/>
    <property type="match status" value="1"/>
</dbReference>
<dbReference type="RefSeq" id="WP_310067272.1">
    <property type="nucleotide sequence ID" value="NZ_JAVDVX010000001.1"/>
</dbReference>
<evidence type="ECO:0000259" key="2">
    <source>
        <dbReference type="SMART" id="SM00382"/>
    </source>
</evidence>
<organism evidence="3 4">
    <name type="scientific">Cellvibrio fibrivorans</name>
    <dbReference type="NCBI Taxonomy" id="126350"/>
    <lineage>
        <taxon>Bacteria</taxon>
        <taxon>Pseudomonadati</taxon>
        <taxon>Pseudomonadota</taxon>
        <taxon>Gammaproteobacteria</taxon>
        <taxon>Cellvibrionales</taxon>
        <taxon>Cellvibrionaceae</taxon>
        <taxon>Cellvibrio</taxon>
    </lineage>
</organism>
<evidence type="ECO:0000313" key="3">
    <source>
        <dbReference type="EMBL" id="MDR7088087.1"/>
    </source>
</evidence>
<dbReference type="InterPro" id="IPR003593">
    <property type="entry name" value="AAA+_ATPase"/>
</dbReference>
<reference evidence="3 4" key="1">
    <citation type="submission" date="2023-07" db="EMBL/GenBank/DDBJ databases">
        <title>Sorghum-associated microbial communities from plants grown in Nebraska, USA.</title>
        <authorList>
            <person name="Schachtman D."/>
        </authorList>
    </citation>
    <scope>NUCLEOTIDE SEQUENCE [LARGE SCALE GENOMIC DNA]</scope>
    <source>
        <strain evidence="3 4">BE190</strain>
    </source>
</reference>
<dbReference type="SMART" id="SM00382">
    <property type="entry name" value="AAA"/>
    <property type="match status" value="1"/>
</dbReference>
<dbReference type="Pfam" id="PF07726">
    <property type="entry name" value="AAA_3"/>
    <property type="match status" value="1"/>
</dbReference>
<dbReference type="Gene3D" id="1.10.8.80">
    <property type="entry name" value="Magnesium chelatase subunit I, C-Terminal domain"/>
    <property type="match status" value="1"/>
</dbReference>
<dbReference type="InterPro" id="IPR050764">
    <property type="entry name" value="CbbQ/NirQ/NorQ/GpvN"/>
</dbReference>
<keyword evidence="4" id="KW-1185">Reference proteome</keyword>
<dbReference type="Proteomes" id="UP001253595">
    <property type="component" value="Unassembled WGS sequence"/>
</dbReference>
<keyword evidence="3" id="KW-0378">Hydrolase</keyword>
<feature type="region of interest" description="Disordered" evidence="1">
    <location>
        <begin position="1"/>
        <end position="23"/>
    </location>
</feature>